<dbReference type="STRING" id="195064.SAMN05421721_11011"/>
<gene>
    <name evidence="1" type="ORF">SAMN05421721_11011</name>
</gene>
<evidence type="ECO:0000313" key="1">
    <source>
        <dbReference type="EMBL" id="SFM56237.1"/>
    </source>
</evidence>
<organism evidence="1 2">
    <name type="scientific">Ectothiorhodospira mobilis</name>
    <dbReference type="NCBI Taxonomy" id="195064"/>
    <lineage>
        <taxon>Bacteria</taxon>
        <taxon>Pseudomonadati</taxon>
        <taxon>Pseudomonadota</taxon>
        <taxon>Gammaproteobacteria</taxon>
        <taxon>Chromatiales</taxon>
        <taxon>Ectothiorhodospiraceae</taxon>
        <taxon>Ectothiorhodospira</taxon>
    </lineage>
</organism>
<dbReference type="CDD" id="cd09743">
    <property type="entry name" value="Csx16_III-U"/>
    <property type="match status" value="1"/>
</dbReference>
<dbReference type="Proteomes" id="UP000199556">
    <property type="component" value="Unassembled WGS sequence"/>
</dbReference>
<dbReference type="Pfam" id="PF09652">
    <property type="entry name" value="Cas_VVA1548"/>
    <property type="match status" value="1"/>
</dbReference>
<evidence type="ECO:0000313" key="2">
    <source>
        <dbReference type="Proteomes" id="UP000199556"/>
    </source>
</evidence>
<dbReference type="AlphaFoldDB" id="A0A1I4RVF6"/>
<proteinExistence type="predicted"/>
<sequence length="99" mass="11081">MAPRTYFVSRHPGAMEWAARHGIQVDQQIDHLDVERIQPGDTVIGTLPVHLAARVCQRGGRYLNLSIDLPPHLRGRELTADDLEALGARVQAFHVRPID</sequence>
<protein>
    <submittedName>
        <fullName evidence="1">CRISPR-associated protein Csx16</fullName>
    </submittedName>
</protein>
<reference evidence="1 2" key="1">
    <citation type="submission" date="2016-10" db="EMBL/GenBank/DDBJ databases">
        <authorList>
            <person name="de Groot N.N."/>
        </authorList>
    </citation>
    <scope>NUCLEOTIDE SEQUENCE [LARGE SCALE GENOMIC DNA]</scope>
    <source>
        <strain evidence="1 2">DSM 4180</strain>
    </source>
</reference>
<dbReference type="EMBL" id="FOUO01000010">
    <property type="protein sequence ID" value="SFM56237.1"/>
    <property type="molecule type" value="Genomic_DNA"/>
</dbReference>
<name>A0A1I4RVF6_ECTMO</name>
<dbReference type="NCBIfam" id="TIGR02620">
    <property type="entry name" value="cas_VVA1548"/>
    <property type="match status" value="1"/>
</dbReference>
<dbReference type="InterPro" id="IPR013443">
    <property type="entry name" value="CRISPR-assoc_prot_Csx16"/>
</dbReference>
<keyword evidence="2" id="KW-1185">Reference proteome</keyword>
<dbReference type="RefSeq" id="WP_090485817.1">
    <property type="nucleotide sequence ID" value="NZ_FOUO01000010.1"/>
</dbReference>
<accession>A0A1I4RVF6</accession>
<dbReference type="OrthoDB" id="8548152at2"/>